<reference evidence="2 3" key="1">
    <citation type="submission" date="2019-04" db="EMBL/GenBank/DDBJ databases">
        <authorList>
            <person name="Yang Y."/>
            <person name="Wei D."/>
        </authorList>
    </citation>
    <scope>NUCLEOTIDE SEQUENCE [LARGE SCALE GENOMIC DNA]</scope>
    <source>
        <strain evidence="2 3">L-1-4w-11</strain>
    </source>
</reference>
<accession>A0A4U1L2G4</accession>
<protein>
    <submittedName>
        <fullName evidence="2">PilZ domain-containing protein</fullName>
    </submittedName>
</protein>
<dbReference type="EMBL" id="SWKR01000002">
    <property type="protein sequence ID" value="TKD51067.1"/>
    <property type="molecule type" value="Genomic_DNA"/>
</dbReference>
<proteinExistence type="predicted"/>
<dbReference type="Gene3D" id="2.40.10.220">
    <property type="entry name" value="predicted glycosyltransferase like domains"/>
    <property type="match status" value="1"/>
</dbReference>
<evidence type="ECO:0000313" key="2">
    <source>
        <dbReference type="EMBL" id="TKD51067.1"/>
    </source>
</evidence>
<dbReference type="Proteomes" id="UP000309138">
    <property type="component" value="Unassembled WGS sequence"/>
</dbReference>
<comment type="caution">
    <text evidence="2">The sequence shown here is derived from an EMBL/GenBank/DDBJ whole genome shotgun (WGS) entry which is preliminary data.</text>
</comment>
<dbReference type="SUPFAM" id="SSF141371">
    <property type="entry name" value="PilZ domain-like"/>
    <property type="match status" value="1"/>
</dbReference>
<keyword evidence="3" id="KW-1185">Reference proteome</keyword>
<dbReference type="InterPro" id="IPR009875">
    <property type="entry name" value="PilZ_domain"/>
</dbReference>
<dbReference type="GO" id="GO:0035438">
    <property type="term" value="F:cyclic-di-GMP binding"/>
    <property type="evidence" value="ECO:0007669"/>
    <property type="project" value="InterPro"/>
</dbReference>
<organism evidence="2 3">
    <name type="scientific">Sphingomonas baiyangensis</name>
    <dbReference type="NCBI Taxonomy" id="2572576"/>
    <lineage>
        <taxon>Bacteria</taxon>
        <taxon>Pseudomonadati</taxon>
        <taxon>Pseudomonadota</taxon>
        <taxon>Alphaproteobacteria</taxon>
        <taxon>Sphingomonadales</taxon>
        <taxon>Sphingomonadaceae</taxon>
        <taxon>Sphingomonas</taxon>
    </lineage>
</organism>
<name>A0A4U1L2G4_9SPHN</name>
<sequence length="111" mass="12217">MLQEVLVRSSAQALQDQRASCRVSLSAQGKISEPYLGQHPVELLDISSTGARIATFRQFQVGQSIYLTIDKLQSIKCDVRWVKPGEIGVSFDRKLHVAVVDHVAAANRGAR</sequence>
<evidence type="ECO:0000259" key="1">
    <source>
        <dbReference type="Pfam" id="PF07238"/>
    </source>
</evidence>
<feature type="domain" description="PilZ" evidence="1">
    <location>
        <begin position="18"/>
        <end position="95"/>
    </location>
</feature>
<dbReference type="AlphaFoldDB" id="A0A4U1L2G4"/>
<dbReference type="Pfam" id="PF07238">
    <property type="entry name" value="PilZ"/>
    <property type="match status" value="1"/>
</dbReference>
<dbReference type="OrthoDB" id="7929489at2"/>
<gene>
    <name evidence="2" type="ORF">FBR43_10090</name>
</gene>
<evidence type="ECO:0000313" key="3">
    <source>
        <dbReference type="Proteomes" id="UP000309138"/>
    </source>
</evidence>